<organism evidence="2 3">
    <name type="scientific">Sphagnum jensenii</name>
    <dbReference type="NCBI Taxonomy" id="128206"/>
    <lineage>
        <taxon>Eukaryota</taxon>
        <taxon>Viridiplantae</taxon>
        <taxon>Streptophyta</taxon>
        <taxon>Embryophyta</taxon>
        <taxon>Bryophyta</taxon>
        <taxon>Sphagnophytina</taxon>
        <taxon>Sphagnopsida</taxon>
        <taxon>Sphagnales</taxon>
        <taxon>Sphagnaceae</taxon>
        <taxon>Sphagnum</taxon>
    </lineage>
</organism>
<evidence type="ECO:0000256" key="1">
    <source>
        <dbReference type="SAM" id="MobiDB-lite"/>
    </source>
</evidence>
<sequence length="137" mass="14578">MSNMFSSCQSEPAPTNAPVGYSVHRMGCVFHPIPDPALTSIGCTARDVDGNTVASPRGQKERDDGEEVESLTFESSRIDEQQQQQKLTPGSSIISGALLRLLLVFCNSKKSVGSGVNRSGDNMLPESSAAGTSWICD</sequence>
<dbReference type="Proteomes" id="UP001497522">
    <property type="component" value="Chromosome 16"/>
</dbReference>
<keyword evidence="3" id="KW-1185">Reference proteome</keyword>
<feature type="region of interest" description="Disordered" evidence="1">
    <location>
        <begin position="50"/>
        <end position="88"/>
    </location>
</feature>
<gene>
    <name evidence="2" type="ORF">CSSPJE1EN2_LOCUS9865</name>
</gene>
<protein>
    <submittedName>
        <fullName evidence="2">Uncharacterized protein</fullName>
    </submittedName>
</protein>
<evidence type="ECO:0000313" key="3">
    <source>
        <dbReference type="Proteomes" id="UP001497522"/>
    </source>
</evidence>
<proteinExistence type="predicted"/>
<dbReference type="EMBL" id="OZ023717">
    <property type="protein sequence ID" value="CAK9866870.1"/>
    <property type="molecule type" value="Genomic_DNA"/>
</dbReference>
<evidence type="ECO:0000313" key="2">
    <source>
        <dbReference type="EMBL" id="CAK9866870.1"/>
    </source>
</evidence>
<reference evidence="2" key="1">
    <citation type="submission" date="2024-03" db="EMBL/GenBank/DDBJ databases">
        <authorList>
            <consortium name="ELIXIR-Norway"/>
            <consortium name="Elixir Norway"/>
        </authorList>
    </citation>
    <scope>NUCLEOTIDE SEQUENCE</scope>
</reference>
<name>A0ABP1AW88_9BRYO</name>
<accession>A0ABP1AW88</accession>
<feature type="region of interest" description="Disordered" evidence="1">
    <location>
        <begin position="112"/>
        <end position="137"/>
    </location>
</feature>